<evidence type="ECO:0000313" key="1">
    <source>
        <dbReference type="EMBL" id="KAK7432197.1"/>
    </source>
</evidence>
<protein>
    <recommendedName>
        <fullName evidence="3">Amidase domain-containing protein</fullName>
    </recommendedName>
</protein>
<evidence type="ECO:0008006" key="3">
    <source>
        <dbReference type="Google" id="ProtNLM"/>
    </source>
</evidence>
<proteinExistence type="predicted"/>
<dbReference type="Proteomes" id="UP001498421">
    <property type="component" value="Unassembled WGS sequence"/>
</dbReference>
<dbReference type="SUPFAM" id="SSF75304">
    <property type="entry name" value="Amidase signature (AS) enzymes"/>
    <property type="match status" value="1"/>
</dbReference>
<dbReference type="PANTHER" id="PTHR42678">
    <property type="entry name" value="AMIDASE"/>
    <property type="match status" value="1"/>
</dbReference>
<dbReference type="InterPro" id="IPR036928">
    <property type="entry name" value="AS_sf"/>
</dbReference>
<comment type="caution">
    <text evidence="1">The sequence shown here is derived from an EMBL/GenBank/DDBJ whole genome shotgun (WGS) entry which is preliminary data.</text>
</comment>
<evidence type="ECO:0000313" key="2">
    <source>
        <dbReference type="Proteomes" id="UP001498421"/>
    </source>
</evidence>
<dbReference type="Gene3D" id="3.90.1300.10">
    <property type="entry name" value="Amidase signature (AS) domain"/>
    <property type="match status" value="1"/>
</dbReference>
<name>A0ABR1IHC9_9HYPO</name>
<organism evidence="1 2">
    <name type="scientific">Neonectria magnoliae</name>
    <dbReference type="NCBI Taxonomy" id="2732573"/>
    <lineage>
        <taxon>Eukaryota</taxon>
        <taxon>Fungi</taxon>
        <taxon>Dikarya</taxon>
        <taxon>Ascomycota</taxon>
        <taxon>Pezizomycotina</taxon>
        <taxon>Sordariomycetes</taxon>
        <taxon>Hypocreomycetidae</taxon>
        <taxon>Hypocreales</taxon>
        <taxon>Nectriaceae</taxon>
        <taxon>Neonectria</taxon>
    </lineage>
</organism>
<dbReference type="EMBL" id="JAZAVK010000006">
    <property type="protein sequence ID" value="KAK7432197.1"/>
    <property type="molecule type" value="Genomic_DNA"/>
</dbReference>
<gene>
    <name evidence="1" type="ORF">QQZ08_001142</name>
</gene>
<keyword evidence="2" id="KW-1185">Reference proteome</keyword>
<sequence length="270" mass="29589">MVNPSQYIEAENQVRYTDMFDAARAARALEDMRKRLYEDWMDRDGLDLVAFPTNGDVAYADTDETYWSMCHALQEGIKYSNGGRALKHLGVPCITVPMGLIEDKKMPVGINLCAKGFEDEHLLQCAFAYEDGSRTRTAPPAAPPLPTDHISLASYSPAPSRKSAPVLSVETSSACKEDASDEEVRIVSVACTVCVDNPAIKLETVTAYVNGDPFGISVEGGRWMFQGCLTRSKRMEKFPTLTTVPKDQFMVVVVAKASNDRSAGAMLMIA</sequence>
<accession>A0ABR1IHC9</accession>
<dbReference type="PANTHER" id="PTHR42678:SF11">
    <property type="entry name" value="AMIDASE FAMILY PROTEIN"/>
    <property type="match status" value="1"/>
</dbReference>
<reference evidence="1 2" key="1">
    <citation type="journal article" date="2025" name="Microbiol. Resour. Announc.">
        <title>Draft genome sequences for Neonectria magnoliae and Neonectria punicea, canker pathogens of Liriodendron tulipifera and Acer saccharum in West Virginia.</title>
        <authorList>
            <person name="Petronek H.M."/>
            <person name="Kasson M.T."/>
            <person name="Metheny A.M."/>
            <person name="Stauder C.M."/>
            <person name="Lovett B."/>
            <person name="Lynch S.C."/>
            <person name="Garnas J.R."/>
            <person name="Kasson L.R."/>
            <person name="Stajich J.E."/>
        </authorList>
    </citation>
    <scope>NUCLEOTIDE SEQUENCE [LARGE SCALE GENOMIC DNA]</scope>
    <source>
        <strain evidence="1 2">NRRL 64651</strain>
    </source>
</reference>